<dbReference type="Gene3D" id="3.40.50.10140">
    <property type="entry name" value="Toll/interleukin-1 receptor homology (TIR) domain"/>
    <property type="match status" value="1"/>
</dbReference>
<dbReference type="SMART" id="SM00255">
    <property type="entry name" value="TIR"/>
    <property type="match status" value="1"/>
</dbReference>
<dbReference type="GO" id="GO:0007165">
    <property type="term" value="P:signal transduction"/>
    <property type="evidence" value="ECO:0007669"/>
    <property type="project" value="InterPro"/>
</dbReference>
<accession>A0A2A9CNH7</accession>
<evidence type="ECO:0000259" key="1">
    <source>
        <dbReference type="PROSITE" id="PS50104"/>
    </source>
</evidence>
<dbReference type="Proteomes" id="UP000226079">
    <property type="component" value="Unassembled WGS sequence"/>
</dbReference>
<protein>
    <submittedName>
        <fullName evidence="2">TIR domain-containing protein</fullName>
    </submittedName>
</protein>
<feature type="domain" description="TIR" evidence="1">
    <location>
        <begin position="1"/>
        <end position="130"/>
    </location>
</feature>
<dbReference type="InterPro" id="IPR035897">
    <property type="entry name" value="Toll_tir_struct_dom_sf"/>
</dbReference>
<name>A0A2A9CNH7_9ACTN</name>
<dbReference type="Pfam" id="PF13676">
    <property type="entry name" value="TIR_2"/>
    <property type="match status" value="1"/>
</dbReference>
<comment type="caution">
    <text evidence="2">The sequence shown here is derived from an EMBL/GenBank/DDBJ whole genome shotgun (WGS) entry which is preliminary data.</text>
</comment>
<evidence type="ECO:0000313" key="3">
    <source>
        <dbReference type="Proteomes" id="UP000226079"/>
    </source>
</evidence>
<proteinExistence type="predicted"/>
<dbReference type="SUPFAM" id="SSF52200">
    <property type="entry name" value="Toll/Interleukin receptor TIR domain"/>
    <property type="match status" value="1"/>
</dbReference>
<keyword evidence="3" id="KW-1185">Reference proteome</keyword>
<dbReference type="EMBL" id="PDJC01000001">
    <property type="protein sequence ID" value="PFG15974.1"/>
    <property type="molecule type" value="Genomic_DNA"/>
</dbReference>
<evidence type="ECO:0000313" key="2">
    <source>
        <dbReference type="EMBL" id="PFG15974.1"/>
    </source>
</evidence>
<gene>
    <name evidence="2" type="ORF">ATK74_0496</name>
</gene>
<dbReference type="AlphaFoldDB" id="A0A2A9CNH7"/>
<sequence>MFISHASEDKDGFVRDLAERLRDSHIEVWYDEFSLNIGDGLRRSIDRGLTQARFGVVVLSPHFFAKQWPQWELDGLVARQNDGDRNVLLPIWHNVTRSDVRAFSPPLADKVATLSSEGLDAVVKKLAKVIRPQGSSLIEARDYLIERGWESPPVISDDWWLDMASEASYDRSGVWERWEFPLPPWDNDARARGHRIAQAALQNAWRSAANDQRISQLTPPERVHEFIRSHPGLLDTCLKHVSFVVEYAPQLAITGFGGPLEQEIERSYQVAVERGRRSVSEQLALHAPDFFGMDPAYVACHYVQGSLMGPSTSFYEPIDVALWLLSDTSTWLPSSTRAFLTQGMIEWHMWPWDANNLRFANDFGFRGIPATGALFERLYQARSAETVRITQAIRSDMEHRFGFTSQLLNLPETGSELTQRFIDARFIEGWFEGRRKTRAR</sequence>
<dbReference type="InterPro" id="IPR000157">
    <property type="entry name" value="TIR_dom"/>
</dbReference>
<organism evidence="2 3">
    <name type="scientific">Propionicimonas paludicola</name>
    <dbReference type="NCBI Taxonomy" id="185243"/>
    <lineage>
        <taxon>Bacteria</taxon>
        <taxon>Bacillati</taxon>
        <taxon>Actinomycetota</taxon>
        <taxon>Actinomycetes</taxon>
        <taxon>Propionibacteriales</taxon>
        <taxon>Nocardioidaceae</taxon>
        <taxon>Propionicimonas</taxon>
    </lineage>
</organism>
<reference evidence="2 3" key="1">
    <citation type="submission" date="2017-10" db="EMBL/GenBank/DDBJ databases">
        <title>Sequencing the genomes of 1000 actinobacteria strains.</title>
        <authorList>
            <person name="Klenk H.-P."/>
        </authorList>
    </citation>
    <scope>NUCLEOTIDE SEQUENCE [LARGE SCALE GENOMIC DNA]</scope>
    <source>
        <strain evidence="2 3">DSM 15597</strain>
    </source>
</reference>
<dbReference type="PROSITE" id="PS50104">
    <property type="entry name" value="TIR"/>
    <property type="match status" value="1"/>
</dbReference>